<organism evidence="5 6">
    <name type="scientific">Prolemur simus</name>
    <name type="common">Greater bamboo lemur</name>
    <name type="synonym">Hapalemur simus</name>
    <dbReference type="NCBI Taxonomy" id="1328070"/>
    <lineage>
        <taxon>Eukaryota</taxon>
        <taxon>Metazoa</taxon>
        <taxon>Chordata</taxon>
        <taxon>Craniata</taxon>
        <taxon>Vertebrata</taxon>
        <taxon>Euteleostomi</taxon>
        <taxon>Mammalia</taxon>
        <taxon>Eutheria</taxon>
        <taxon>Euarchontoglires</taxon>
        <taxon>Primates</taxon>
        <taxon>Strepsirrhini</taxon>
        <taxon>Lemuriformes</taxon>
        <taxon>Lemuridae</taxon>
        <taxon>Prolemur</taxon>
    </lineage>
</organism>
<keyword evidence="6" id="KW-1185">Reference proteome</keyword>
<keyword evidence="2 3" id="KW-0175">Coiled coil</keyword>
<reference evidence="5" key="1">
    <citation type="submission" date="2025-08" db="UniProtKB">
        <authorList>
            <consortium name="Ensembl"/>
        </authorList>
    </citation>
    <scope>IDENTIFICATION</scope>
</reference>
<name>A0A8C8YVG8_PROSS</name>
<feature type="region of interest" description="Disordered" evidence="4">
    <location>
        <begin position="139"/>
        <end position="190"/>
    </location>
</feature>
<dbReference type="GO" id="GO:0016607">
    <property type="term" value="C:nuclear speck"/>
    <property type="evidence" value="ECO:0007669"/>
    <property type="project" value="TreeGrafter"/>
</dbReference>
<comment type="similarity">
    <text evidence="1">Belongs to the FAM76 family.</text>
</comment>
<reference evidence="5" key="2">
    <citation type="submission" date="2025-09" db="UniProtKB">
        <authorList>
            <consortium name="Ensembl"/>
        </authorList>
    </citation>
    <scope>IDENTIFICATION</scope>
</reference>
<dbReference type="Ensembl" id="ENSPSMT00000007070.1">
    <property type="protein sequence ID" value="ENSPSMP00000005961.1"/>
    <property type="gene ID" value="ENSPSMG00000004520.1"/>
</dbReference>
<protein>
    <recommendedName>
        <fullName evidence="7">Protein FAM76A</fullName>
    </recommendedName>
</protein>
<dbReference type="Pfam" id="PF16046">
    <property type="entry name" value="FAM76"/>
    <property type="match status" value="1"/>
</dbReference>
<evidence type="ECO:0000256" key="2">
    <source>
        <dbReference type="ARBA" id="ARBA00023054"/>
    </source>
</evidence>
<dbReference type="GeneTree" id="ENSGT00940000160073"/>
<evidence type="ECO:0000313" key="5">
    <source>
        <dbReference type="Ensembl" id="ENSPSMP00000005961.1"/>
    </source>
</evidence>
<proteinExistence type="inferred from homology"/>
<evidence type="ECO:0000256" key="4">
    <source>
        <dbReference type="SAM" id="MobiDB-lite"/>
    </source>
</evidence>
<evidence type="ECO:0008006" key="7">
    <source>
        <dbReference type="Google" id="ProtNLM"/>
    </source>
</evidence>
<sequence length="277" mass="31711">MVVLYTCTKCHQLFPLEALSQGQQLCKECRIAPVVKCIYCRTEYQQESKNNTICKKCAQNVQLYGTPKPCQYCNIIAAFIGNKCQHFTNSEMYGPPYSCEQCKQQCAFARKDDRKKVDGKLLCLLCTLSYQQVLQKTKEQRKHLGSSSRAGHQEKSRLSGHGHYTSQKTLSTSSIQNEIPKKKSKFESVTTNGDSFSPDLALDSPGIDHFVIIAQLKEEVATLKKMLHQKNQMIFEKEKKSTELKADFQYQESQMRAKMNQMEKTHKEVTEQLQAKN</sequence>
<feature type="coiled-coil region" evidence="3">
    <location>
        <begin position="213"/>
        <end position="272"/>
    </location>
</feature>
<dbReference type="PANTHER" id="PTHR46176:SF2">
    <property type="entry name" value="PROTEIN FAM76A"/>
    <property type="match status" value="1"/>
</dbReference>
<dbReference type="InterPro" id="IPR032017">
    <property type="entry name" value="FAM76"/>
</dbReference>
<accession>A0A8C8YVG8</accession>
<dbReference type="AlphaFoldDB" id="A0A8C8YVG8"/>
<evidence type="ECO:0000256" key="1">
    <source>
        <dbReference type="ARBA" id="ARBA00009097"/>
    </source>
</evidence>
<dbReference type="PANTHER" id="PTHR46176">
    <property type="entry name" value="LD21662P"/>
    <property type="match status" value="1"/>
</dbReference>
<dbReference type="Proteomes" id="UP000694414">
    <property type="component" value="Unplaced"/>
</dbReference>
<evidence type="ECO:0000256" key="3">
    <source>
        <dbReference type="SAM" id="Coils"/>
    </source>
</evidence>
<feature type="compositionally biased region" description="Polar residues" evidence="4">
    <location>
        <begin position="164"/>
        <end position="177"/>
    </location>
</feature>
<evidence type="ECO:0000313" key="6">
    <source>
        <dbReference type="Proteomes" id="UP000694414"/>
    </source>
</evidence>